<comment type="caution">
    <text evidence="1">The sequence shown here is derived from an EMBL/GenBank/DDBJ whole genome shotgun (WGS) entry which is preliminary data.</text>
</comment>
<dbReference type="RefSeq" id="WP_120346249.1">
    <property type="nucleotide sequence ID" value="NZ_MCAS01000023.1"/>
</dbReference>
<evidence type="ECO:0008006" key="3">
    <source>
        <dbReference type="Google" id="ProtNLM"/>
    </source>
</evidence>
<dbReference type="Proteomes" id="UP000283709">
    <property type="component" value="Unassembled WGS sequence"/>
</dbReference>
<name>A0A420GEC4_9BURK</name>
<gene>
    <name evidence="1" type="ORF">BCY88_06005</name>
</gene>
<dbReference type="EMBL" id="MCAS01000023">
    <property type="protein sequence ID" value="RKF43533.1"/>
    <property type="molecule type" value="Genomic_DNA"/>
</dbReference>
<dbReference type="GO" id="GO:0016788">
    <property type="term" value="F:hydrolase activity, acting on ester bonds"/>
    <property type="evidence" value="ECO:0007669"/>
    <property type="project" value="UniProtKB-ARBA"/>
</dbReference>
<dbReference type="OrthoDB" id="9104705at2"/>
<proteinExistence type="predicted"/>
<dbReference type="SUPFAM" id="SSF52266">
    <property type="entry name" value="SGNH hydrolase"/>
    <property type="match status" value="1"/>
</dbReference>
<dbReference type="InterPro" id="IPR036514">
    <property type="entry name" value="SGNH_hydro_sf"/>
</dbReference>
<dbReference type="AlphaFoldDB" id="A0A420GEC4"/>
<reference evidence="1 2" key="1">
    <citation type="submission" date="2016-07" db="EMBL/GenBank/DDBJ databases">
        <title>Genome analysis of Burkholderia fungorum ES3-20.</title>
        <authorList>
            <person name="Xu D."/>
            <person name="Yao R."/>
            <person name="Zheng S."/>
        </authorList>
    </citation>
    <scope>NUCLEOTIDE SEQUENCE [LARGE SCALE GENOMIC DNA]</scope>
    <source>
        <strain evidence="1 2">ES3-20</strain>
    </source>
</reference>
<dbReference type="Gene3D" id="3.40.50.1110">
    <property type="entry name" value="SGNH hydrolase"/>
    <property type="match status" value="1"/>
</dbReference>
<organism evidence="1 2">
    <name type="scientific">Paraburkholderia fungorum</name>
    <dbReference type="NCBI Taxonomy" id="134537"/>
    <lineage>
        <taxon>Bacteria</taxon>
        <taxon>Pseudomonadati</taxon>
        <taxon>Pseudomonadota</taxon>
        <taxon>Betaproteobacteria</taxon>
        <taxon>Burkholderiales</taxon>
        <taxon>Burkholderiaceae</taxon>
        <taxon>Paraburkholderia</taxon>
    </lineage>
</organism>
<protein>
    <recommendedName>
        <fullName evidence="3">SGNH/GDSL hydrolase family protein</fullName>
    </recommendedName>
</protein>
<sequence length="195" mass="20506">MAGVANAYAWSFSRVSPDEADALQMLLQGASNDTGITLGNNARGGTASSLMNMLDGMDGSGAPFTAILAEIPAPIVTDNHAVNDALSGETLADYSGYLAQYMADVLAAGEIPVLEEPGPVCDRQHPMLPQYIQAMDAAAAQYGVALVRQYAYSQSNTGWCSHMAQSFYSDACIDSLKVKQEHAVVGPLVKTILGE</sequence>
<accession>A0A420GEC4</accession>
<evidence type="ECO:0000313" key="2">
    <source>
        <dbReference type="Proteomes" id="UP000283709"/>
    </source>
</evidence>
<evidence type="ECO:0000313" key="1">
    <source>
        <dbReference type="EMBL" id="RKF43533.1"/>
    </source>
</evidence>